<reference evidence="2" key="1">
    <citation type="submission" date="2021-02" db="EMBL/GenBank/DDBJ databases">
        <title>Skermanella TT6 skin isolate.</title>
        <authorList>
            <person name="Lee K."/>
            <person name="Ganzorig M."/>
        </authorList>
    </citation>
    <scope>NUCLEOTIDE SEQUENCE</scope>
    <source>
        <strain evidence="2">TT6</strain>
    </source>
</reference>
<dbReference type="NCBIfam" id="TIGR02607">
    <property type="entry name" value="antidote_HigA"/>
    <property type="match status" value="1"/>
</dbReference>
<dbReference type="EMBL" id="CP067420">
    <property type="protein sequence ID" value="QQP92562.1"/>
    <property type="molecule type" value="Genomic_DNA"/>
</dbReference>
<dbReference type="Gene3D" id="1.10.260.40">
    <property type="entry name" value="lambda repressor-like DNA-binding domains"/>
    <property type="match status" value="1"/>
</dbReference>
<dbReference type="CDD" id="cd00093">
    <property type="entry name" value="HTH_XRE"/>
    <property type="match status" value="1"/>
</dbReference>
<gene>
    <name evidence="2" type="ORF">IGS68_21545</name>
</gene>
<keyword evidence="3" id="KW-1185">Reference proteome</keyword>
<evidence type="ECO:0000313" key="2">
    <source>
        <dbReference type="EMBL" id="QQP92562.1"/>
    </source>
</evidence>
<accession>A0ABX7BEE7</accession>
<dbReference type="InterPro" id="IPR013430">
    <property type="entry name" value="Toxin_antidote_HigA"/>
</dbReference>
<sequence length="96" mass="10559">MLPPVHPGEILSEEFLGPLRISAYRLARDVGVPATRIHAIVAGRRGITGDTALRLGRYFGTSAQMWINLQARYDLETARREAGARIAAEVMPFRAA</sequence>
<dbReference type="InterPro" id="IPR001387">
    <property type="entry name" value="Cro/C1-type_HTH"/>
</dbReference>
<protein>
    <submittedName>
        <fullName evidence="2">HigA family addiction module antidote protein</fullName>
    </submittedName>
</protein>
<proteinExistence type="predicted"/>
<evidence type="ECO:0000313" key="3">
    <source>
        <dbReference type="Proteomes" id="UP000595197"/>
    </source>
</evidence>
<organism evidence="2 3">
    <name type="scientific">Skermanella cutis</name>
    <dbReference type="NCBI Taxonomy" id="2775420"/>
    <lineage>
        <taxon>Bacteria</taxon>
        <taxon>Pseudomonadati</taxon>
        <taxon>Pseudomonadota</taxon>
        <taxon>Alphaproteobacteria</taxon>
        <taxon>Rhodospirillales</taxon>
        <taxon>Azospirillaceae</taxon>
        <taxon>Skermanella</taxon>
    </lineage>
</organism>
<dbReference type="SUPFAM" id="SSF47413">
    <property type="entry name" value="lambda repressor-like DNA-binding domains"/>
    <property type="match status" value="1"/>
</dbReference>
<dbReference type="InterPro" id="IPR010982">
    <property type="entry name" value="Lambda_DNA-bd_dom_sf"/>
</dbReference>
<name>A0ABX7BEE7_9PROT</name>
<dbReference type="PANTHER" id="PTHR36924">
    <property type="entry name" value="ANTITOXIN HIGA-1"/>
    <property type="match status" value="1"/>
</dbReference>
<dbReference type="PANTHER" id="PTHR36924:SF1">
    <property type="entry name" value="ANTITOXIN HIGA-1"/>
    <property type="match status" value="1"/>
</dbReference>
<keyword evidence="1" id="KW-0238">DNA-binding</keyword>
<dbReference type="Proteomes" id="UP000595197">
    <property type="component" value="Chromosome"/>
</dbReference>
<evidence type="ECO:0000256" key="1">
    <source>
        <dbReference type="ARBA" id="ARBA00023125"/>
    </source>
</evidence>